<dbReference type="InterPro" id="IPR050492">
    <property type="entry name" value="Bact_metal-bind_prot9"/>
</dbReference>
<gene>
    <name evidence="7" type="primary">sitA</name>
    <name evidence="7" type="ORF">NCTC8258_01555</name>
</gene>
<evidence type="ECO:0000256" key="5">
    <source>
        <dbReference type="ARBA" id="ARBA00022729"/>
    </source>
</evidence>
<dbReference type="Gene3D" id="3.40.50.1980">
    <property type="entry name" value="Nitrogenase molybdenum iron protein domain"/>
    <property type="match status" value="2"/>
</dbReference>
<evidence type="ECO:0000256" key="2">
    <source>
        <dbReference type="ARBA" id="ARBA00011028"/>
    </source>
</evidence>
<dbReference type="GO" id="GO:0007155">
    <property type="term" value="P:cell adhesion"/>
    <property type="evidence" value="ECO:0007669"/>
    <property type="project" value="InterPro"/>
</dbReference>
<evidence type="ECO:0000256" key="4">
    <source>
        <dbReference type="ARBA" id="ARBA00022723"/>
    </source>
</evidence>
<dbReference type="InterPro" id="IPR006129">
    <property type="entry name" value="AdhesinB"/>
</dbReference>
<proteinExistence type="inferred from homology"/>
<keyword evidence="3 6" id="KW-0813">Transport</keyword>
<dbReference type="PANTHER" id="PTHR42953">
    <property type="entry name" value="HIGH-AFFINITY ZINC UPTAKE SYSTEM PROTEIN ZNUA-RELATED"/>
    <property type="match status" value="1"/>
</dbReference>
<evidence type="ECO:0000313" key="7">
    <source>
        <dbReference type="EMBL" id="SUH13896.1"/>
    </source>
</evidence>
<dbReference type="CDD" id="cd01137">
    <property type="entry name" value="PsaA"/>
    <property type="match status" value="1"/>
</dbReference>
<dbReference type="GO" id="GO:0030313">
    <property type="term" value="C:cell envelope"/>
    <property type="evidence" value="ECO:0007669"/>
    <property type="project" value="UniProtKB-SubCell"/>
</dbReference>
<evidence type="ECO:0000313" key="8">
    <source>
        <dbReference type="Proteomes" id="UP000255509"/>
    </source>
</evidence>
<dbReference type="Pfam" id="PF01297">
    <property type="entry name" value="ZnuA"/>
    <property type="match status" value="1"/>
</dbReference>
<organism evidence="7 8">
    <name type="scientific">Salmonella enterica I</name>
    <dbReference type="NCBI Taxonomy" id="59201"/>
    <lineage>
        <taxon>Bacteria</taxon>
        <taxon>Pseudomonadati</taxon>
        <taxon>Pseudomonadota</taxon>
        <taxon>Gammaproteobacteria</taxon>
        <taxon>Enterobacterales</taxon>
        <taxon>Enterobacteriaceae</taxon>
        <taxon>Salmonella</taxon>
    </lineage>
</organism>
<comment type="similarity">
    <text evidence="2 6">Belongs to the bacterial solute-binding protein 9 family.</text>
</comment>
<dbReference type="GO" id="GO:0046872">
    <property type="term" value="F:metal ion binding"/>
    <property type="evidence" value="ECO:0007669"/>
    <property type="project" value="UniProtKB-KW"/>
</dbReference>
<dbReference type="PRINTS" id="PR00691">
    <property type="entry name" value="ADHESINB"/>
</dbReference>
<keyword evidence="5" id="KW-0732">Signal</keyword>
<dbReference type="Proteomes" id="UP000255509">
    <property type="component" value="Unassembled WGS sequence"/>
</dbReference>
<evidence type="ECO:0000256" key="3">
    <source>
        <dbReference type="ARBA" id="ARBA00022448"/>
    </source>
</evidence>
<name>A0A379W5G6_SALET</name>
<dbReference type="PANTHER" id="PTHR42953:SF1">
    <property type="entry name" value="METAL-BINDING PROTEIN HI_0362-RELATED"/>
    <property type="match status" value="1"/>
</dbReference>
<evidence type="ECO:0000256" key="1">
    <source>
        <dbReference type="ARBA" id="ARBA00004196"/>
    </source>
</evidence>
<accession>A0A379W5G6</accession>
<dbReference type="EMBL" id="UGXS01000004">
    <property type="protein sequence ID" value="SUH13896.1"/>
    <property type="molecule type" value="Genomic_DNA"/>
</dbReference>
<dbReference type="InterPro" id="IPR006128">
    <property type="entry name" value="Lipoprotein_PsaA-like"/>
</dbReference>
<evidence type="ECO:0000256" key="6">
    <source>
        <dbReference type="RuleBase" id="RU003512"/>
    </source>
</evidence>
<dbReference type="InterPro" id="IPR006127">
    <property type="entry name" value="ZnuA-like"/>
</dbReference>
<reference evidence="7 8" key="1">
    <citation type="submission" date="2018-06" db="EMBL/GenBank/DDBJ databases">
        <authorList>
            <consortium name="Pathogen Informatics"/>
            <person name="Doyle S."/>
        </authorList>
    </citation>
    <scope>NUCLEOTIDE SEQUENCE [LARGE SCALE GENOMIC DNA]</scope>
    <source>
        <strain evidence="7 8">NCTC8258</strain>
    </source>
</reference>
<keyword evidence="4" id="KW-0479">Metal-binding</keyword>
<dbReference type="GO" id="GO:0030001">
    <property type="term" value="P:metal ion transport"/>
    <property type="evidence" value="ECO:0007669"/>
    <property type="project" value="InterPro"/>
</dbReference>
<dbReference type="SUPFAM" id="SSF53807">
    <property type="entry name" value="Helical backbone' metal receptor"/>
    <property type="match status" value="1"/>
</dbReference>
<dbReference type="AlphaFoldDB" id="A0A379W5G6"/>
<comment type="subcellular location">
    <subcellularLocation>
        <location evidence="1">Cell envelope</location>
    </subcellularLocation>
</comment>
<protein>
    <submittedName>
        <fullName evidence="7">Iron transport periplasmic-binding protein</fullName>
    </submittedName>
</protein>
<dbReference type="PRINTS" id="PR00690">
    <property type="entry name" value="ADHESNFAMILY"/>
</dbReference>
<sequence>MAKNVAGDAAEVSSITKPGAEIHEYQPTPGDIKRAQGAQLILANGLNLERWFARFYQHLSGVPEVVVSTGVKPMGITEGPYNGKPNPHAWMSAENALIYVDNIRDALVKYDPDNAQIYKQNAERYKAKIRQMADPLRAELEKIPADQRWLVTSEGAFSYLARDNDMKELYLWPINADQQGTPKQVRKVIDTIKKHHIPAIFSESTVSDKPARQVARESGAHYGGVLYVDSLSAADGPVPTYLDLLRVTTETIVNGINDGLRSQQ</sequence>